<evidence type="ECO:0000313" key="3">
    <source>
        <dbReference type="Proteomes" id="UP000199114"/>
    </source>
</evidence>
<sequence length="84" mass="8964">MISMAYNQQSVFGVPSTWEELNANAIELLFTVTLLIGAASFVLMAGGDPETMALVALTGVTVVLLGTALVRFSEYLRTTESSSF</sequence>
<organism evidence="2 3">
    <name type="scientific">Natrinema salaciae</name>
    <dbReference type="NCBI Taxonomy" id="1186196"/>
    <lineage>
        <taxon>Archaea</taxon>
        <taxon>Methanobacteriati</taxon>
        <taxon>Methanobacteriota</taxon>
        <taxon>Stenosarchaea group</taxon>
        <taxon>Halobacteria</taxon>
        <taxon>Halobacteriales</taxon>
        <taxon>Natrialbaceae</taxon>
        <taxon>Natrinema</taxon>
    </lineage>
</organism>
<protein>
    <submittedName>
        <fullName evidence="2">Uncharacterized protein</fullName>
    </submittedName>
</protein>
<feature type="transmembrane region" description="Helical" evidence="1">
    <location>
        <begin position="51"/>
        <end position="72"/>
    </location>
</feature>
<dbReference type="AlphaFoldDB" id="A0A1H9S2P4"/>
<evidence type="ECO:0000256" key="1">
    <source>
        <dbReference type="SAM" id="Phobius"/>
    </source>
</evidence>
<name>A0A1H9S2P4_9EURY</name>
<keyword evidence="1" id="KW-0472">Membrane</keyword>
<accession>A0A1H9S2P4</accession>
<keyword evidence="1" id="KW-0812">Transmembrane</keyword>
<evidence type="ECO:0000313" key="2">
    <source>
        <dbReference type="EMBL" id="SER78613.1"/>
    </source>
</evidence>
<gene>
    <name evidence="2" type="ORF">SAMN04489841_4537</name>
</gene>
<keyword evidence="1" id="KW-1133">Transmembrane helix</keyword>
<dbReference type="Proteomes" id="UP000199114">
    <property type="component" value="Unassembled WGS sequence"/>
</dbReference>
<feature type="transmembrane region" description="Helical" evidence="1">
    <location>
        <begin position="21"/>
        <end position="45"/>
    </location>
</feature>
<keyword evidence="3" id="KW-1185">Reference proteome</keyword>
<dbReference type="EMBL" id="FOFD01000008">
    <property type="protein sequence ID" value="SER78613.1"/>
    <property type="molecule type" value="Genomic_DNA"/>
</dbReference>
<reference evidence="3" key="1">
    <citation type="submission" date="2016-10" db="EMBL/GenBank/DDBJ databases">
        <authorList>
            <person name="Varghese N."/>
            <person name="Submissions S."/>
        </authorList>
    </citation>
    <scope>NUCLEOTIDE SEQUENCE [LARGE SCALE GENOMIC DNA]</scope>
    <source>
        <strain evidence="3">DSM 25055</strain>
    </source>
</reference>
<proteinExistence type="predicted"/>